<comment type="caution">
    <text evidence="10">The sequence shown here is derived from an EMBL/GenBank/DDBJ whole genome shotgun (WGS) entry which is preliminary data.</text>
</comment>
<accession>A0A368W2Y7</accession>
<evidence type="ECO:0000256" key="7">
    <source>
        <dbReference type="RuleBase" id="RU361153"/>
    </source>
</evidence>
<dbReference type="SUPFAM" id="SSF50370">
    <property type="entry name" value="Ricin B-like lectins"/>
    <property type="match status" value="1"/>
</dbReference>
<feature type="domain" description="Ricin B lectin" evidence="9">
    <location>
        <begin position="448"/>
        <end position="532"/>
    </location>
</feature>
<dbReference type="PROSITE" id="PS00659">
    <property type="entry name" value="GLYCOSYL_HYDROL_F5"/>
    <property type="match status" value="1"/>
</dbReference>
<dbReference type="EMBL" id="QPJD01000005">
    <property type="protein sequence ID" value="RCW49034.1"/>
    <property type="molecule type" value="Genomic_DNA"/>
</dbReference>
<evidence type="ECO:0000259" key="8">
    <source>
        <dbReference type="Pfam" id="PF00150"/>
    </source>
</evidence>
<keyword evidence="11" id="KW-1185">Reference proteome</keyword>
<keyword evidence="5 7" id="KW-0326">Glycosidase</keyword>
<dbReference type="PANTHER" id="PTHR31297">
    <property type="entry name" value="GLUCAN ENDO-1,6-BETA-GLUCOSIDASE B"/>
    <property type="match status" value="1"/>
</dbReference>
<dbReference type="RefSeq" id="WP_181873434.1">
    <property type="nucleotide sequence ID" value="NZ_QPJD01000005.1"/>
</dbReference>
<protein>
    <submittedName>
        <fullName evidence="10">Endoglucanase</fullName>
    </submittedName>
</protein>
<dbReference type="GO" id="GO:0030245">
    <property type="term" value="P:cellulose catabolic process"/>
    <property type="evidence" value="ECO:0007669"/>
    <property type="project" value="UniProtKB-KW"/>
</dbReference>
<dbReference type="Gene3D" id="2.80.10.50">
    <property type="match status" value="1"/>
</dbReference>
<dbReference type="PROSITE" id="PS50231">
    <property type="entry name" value="RICIN_B_LECTIN"/>
    <property type="match status" value="1"/>
</dbReference>
<keyword evidence="4" id="KW-0119">Carbohydrate metabolism</keyword>
<keyword evidence="3" id="KW-0136">Cellulose degradation</keyword>
<dbReference type="Pfam" id="PF14200">
    <property type="entry name" value="RicinB_lectin_2"/>
    <property type="match status" value="1"/>
</dbReference>
<comment type="similarity">
    <text evidence="1 7">Belongs to the glycosyl hydrolase 5 (cellulase A) family.</text>
</comment>
<feature type="domain" description="Glycoside hydrolase family 5" evidence="8">
    <location>
        <begin position="67"/>
        <end position="385"/>
    </location>
</feature>
<evidence type="ECO:0000256" key="1">
    <source>
        <dbReference type="ARBA" id="ARBA00005641"/>
    </source>
</evidence>
<evidence type="ECO:0000256" key="2">
    <source>
        <dbReference type="ARBA" id="ARBA00022801"/>
    </source>
</evidence>
<dbReference type="GO" id="GO:0009986">
    <property type="term" value="C:cell surface"/>
    <property type="evidence" value="ECO:0007669"/>
    <property type="project" value="TreeGrafter"/>
</dbReference>
<evidence type="ECO:0000256" key="3">
    <source>
        <dbReference type="ARBA" id="ARBA00023001"/>
    </source>
</evidence>
<evidence type="ECO:0000256" key="4">
    <source>
        <dbReference type="ARBA" id="ARBA00023277"/>
    </source>
</evidence>
<dbReference type="PANTHER" id="PTHR31297:SF41">
    <property type="entry name" value="ENDOGLUCANASE, PUTATIVE (AFU_ORTHOLOGUE AFUA_5G01830)-RELATED"/>
    <property type="match status" value="1"/>
</dbReference>
<dbReference type="InterPro" id="IPR000772">
    <property type="entry name" value="Ricin_B_lectin"/>
</dbReference>
<dbReference type="InterPro" id="IPR001547">
    <property type="entry name" value="Glyco_hydro_5"/>
</dbReference>
<evidence type="ECO:0000313" key="11">
    <source>
        <dbReference type="Proteomes" id="UP000252415"/>
    </source>
</evidence>
<proteinExistence type="inferred from homology"/>
<dbReference type="Gene3D" id="3.20.20.80">
    <property type="entry name" value="Glycosidases"/>
    <property type="match status" value="1"/>
</dbReference>
<evidence type="ECO:0000256" key="5">
    <source>
        <dbReference type="ARBA" id="ARBA00023295"/>
    </source>
</evidence>
<dbReference type="GO" id="GO:0008422">
    <property type="term" value="F:beta-glucosidase activity"/>
    <property type="evidence" value="ECO:0007669"/>
    <property type="project" value="TreeGrafter"/>
</dbReference>
<evidence type="ECO:0000313" key="10">
    <source>
        <dbReference type="EMBL" id="RCW49034.1"/>
    </source>
</evidence>
<organism evidence="10 11">
    <name type="scientific">Paenibacillus prosopidis</name>
    <dbReference type="NCBI Taxonomy" id="630520"/>
    <lineage>
        <taxon>Bacteria</taxon>
        <taxon>Bacillati</taxon>
        <taxon>Bacillota</taxon>
        <taxon>Bacilli</taxon>
        <taxon>Bacillales</taxon>
        <taxon>Paenibacillaceae</taxon>
        <taxon>Paenibacillus</taxon>
    </lineage>
</organism>
<dbReference type="InterPro" id="IPR018087">
    <property type="entry name" value="Glyco_hydro_5_CS"/>
</dbReference>
<evidence type="ECO:0000259" key="9">
    <source>
        <dbReference type="Pfam" id="PF14200"/>
    </source>
</evidence>
<keyword evidence="6" id="KW-0624">Polysaccharide degradation</keyword>
<sequence length="547" mass="60398">MLSKFKSFTVYLLAMVLVFATVIFGWSPEVSAAETADFTQLNSSQVVFEMGAGWNLGNALDANINGVPSETAWGNPVITKALIQKVKAAGFKSIRIPVTYMKKIGSAPNYTIDSAYLARVKEVVDYAYSEGLFVIINIHHDGYHSTTPNTPSDNWLLPNASDQNTIRDKFKKVWQQIANTFVNYNEHLIFESMNEVFDGKTYSGEQPDLTIYSNINTLNQIFVDTVRQTGGNNAARWLLIPGWNTNIDYTAGNNGYTGFALPTDNNRSSTIPSSEKRIMISVHYYSPWDFAGEESGNITQWGATATNASKKSTWGQEDYLDSQLKSMYDKFVTQGYPVVIGEYGSIDKTAFDSTNNTYRAAFAKAVSGAAKKYSSVPIYWDNGHNGQYGFGLFNRSTNAITQQGIIDAIMSVMNTSKMKNVTTGLYIDGIGRTTNGSNAGQWSAGTSNNQQWVMEFYGSYYKIKNVATGLYIDGMGRTTNGSICGQWSNSTSNNQRWVLEAYGSNYRIKNVATGLYLDGGGNATNGSDLKLWSSNSSTNLQWQFVNP</sequence>
<dbReference type="InterPro" id="IPR035992">
    <property type="entry name" value="Ricin_B-like_lectins"/>
</dbReference>
<dbReference type="AlphaFoldDB" id="A0A368W2Y7"/>
<dbReference type="GO" id="GO:0005576">
    <property type="term" value="C:extracellular region"/>
    <property type="evidence" value="ECO:0007669"/>
    <property type="project" value="TreeGrafter"/>
</dbReference>
<evidence type="ECO:0000256" key="6">
    <source>
        <dbReference type="ARBA" id="ARBA00023326"/>
    </source>
</evidence>
<dbReference type="Pfam" id="PF00150">
    <property type="entry name" value="Cellulase"/>
    <property type="match status" value="1"/>
</dbReference>
<reference evidence="10 11" key="1">
    <citation type="submission" date="2018-07" db="EMBL/GenBank/DDBJ databases">
        <title>Genomic Encyclopedia of Type Strains, Phase III (KMG-III): the genomes of soil and plant-associated and newly described type strains.</title>
        <authorList>
            <person name="Whitman W."/>
        </authorList>
    </citation>
    <scope>NUCLEOTIDE SEQUENCE [LARGE SCALE GENOMIC DNA]</scope>
    <source>
        <strain evidence="10 11">CECT 7506</strain>
    </source>
</reference>
<dbReference type="SUPFAM" id="SSF51445">
    <property type="entry name" value="(Trans)glycosidases"/>
    <property type="match status" value="1"/>
</dbReference>
<dbReference type="CDD" id="cd00161">
    <property type="entry name" value="beta-trefoil_Ricin-like"/>
    <property type="match status" value="1"/>
</dbReference>
<dbReference type="Proteomes" id="UP000252415">
    <property type="component" value="Unassembled WGS sequence"/>
</dbReference>
<dbReference type="InterPro" id="IPR017853">
    <property type="entry name" value="GH"/>
</dbReference>
<name>A0A368W2Y7_9BACL</name>
<gene>
    <name evidence="10" type="ORF">DFP97_105219</name>
</gene>
<keyword evidence="2 7" id="KW-0378">Hydrolase</keyword>
<dbReference type="InterPro" id="IPR050386">
    <property type="entry name" value="Glycosyl_hydrolase_5"/>
</dbReference>